<name>A0AAV7E7L2_ARIFI</name>
<dbReference type="Proteomes" id="UP000825729">
    <property type="component" value="Unassembled WGS sequence"/>
</dbReference>
<feature type="region of interest" description="Disordered" evidence="1">
    <location>
        <begin position="1"/>
        <end position="33"/>
    </location>
</feature>
<reference evidence="2 3" key="1">
    <citation type="submission" date="2021-07" db="EMBL/GenBank/DDBJ databases">
        <title>The Aristolochia fimbriata genome: insights into angiosperm evolution, floral development and chemical biosynthesis.</title>
        <authorList>
            <person name="Jiao Y."/>
        </authorList>
    </citation>
    <scope>NUCLEOTIDE SEQUENCE [LARGE SCALE GENOMIC DNA]</scope>
    <source>
        <strain evidence="2">IBCAS-2021</strain>
        <tissue evidence="2">Leaf</tissue>
    </source>
</reference>
<proteinExistence type="predicted"/>
<gene>
    <name evidence="2" type="ORF">H6P81_015171</name>
</gene>
<dbReference type="EMBL" id="JAINDJ010000006">
    <property type="protein sequence ID" value="KAG9443831.1"/>
    <property type="molecule type" value="Genomic_DNA"/>
</dbReference>
<evidence type="ECO:0000313" key="3">
    <source>
        <dbReference type="Proteomes" id="UP000825729"/>
    </source>
</evidence>
<dbReference type="AlphaFoldDB" id="A0AAV7E7L2"/>
<feature type="compositionally biased region" description="Basic residues" evidence="1">
    <location>
        <begin position="1"/>
        <end position="10"/>
    </location>
</feature>
<sequence length="131" mass="14760">MATTTRRSHLSPRYEEDDDTWREEKQMEGEGLGGVFRSPEEALCFCFCLATSARVLPPSQLTTHNSQESRGVFISHSFGSTAVTHPKERVVRLPFVLPPRLATSRLPFPHRDDTSTFSTSHPNERSGMIIN</sequence>
<feature type="region of interest" description="Disordered" evidence="1">
    <location>
        <begin position="107"/>
        <end position="131"/>
    </location>
</feature>
<evidence type="ECO:0000256" key="1">
    <source>
        <dbReference type="SAM" id="MobiDB-lite"/>
    </source>
</evidence>
<accession>A0AAV7E7L2</accession>
<protein>
    <submittedName>
        <fullName evidence="2">Uncharacterized protein</fullName>
    </submittedName>
</protein>
<evidence type="ECO:0000313" key="2">
    <source>
        <dbReference type="EMBL" id="KAG9443831.1"/>
    </source>
</evidence>
<organism evidence="2 3">
    <name type="scientific">Aristolochia fimbriata</name>
    <name type="common">White veined hardy Dutchman's pipe vine</name>
    <dbReference type="NCBI Taxonomy" id="158543"/>
    <lineage>
        <taxon>Eukaryota</taxon>
        <taxon>Viridiplantae</taxon>
        <taxon>Streptophyta</taxon>
        <taxon>Embryophyta</taxon>
        <taxon>Tracheophyta</taxon>
        <taxon>Spermatophyta</taxon>
        <taxon>Magnoliopsida</taxon>
        <taxon>Magnoliidae</taxon>
        <taxon>Piperales</taxon>
        <taxon>Aristolochiaceae</taxon>
        <taxon>Aristolochia</taxon>
    </lineage>
</organism>
<comment type="caution">
    <text evidence="2">The sequence shown here is derived from an EMBL/GenBank/DDBJ whole genome shotgun (WGS) entry which is preliminary data.</text>
</comment>
<keyword evidence="3" id="KW-1185">Reference proteome</keyword>